<dbReference type="Gene3D" id="3.80.10.10">
    <property type="entry name" value="Ribonuclease Inhibitor"/>
    <property type="match status" value="1"/>
</dbReference>
<evidence type="ECO:0000313" key="3">
    <source>
        <dbReference type="EMBL" id="KAK9716408.1"/>
    </source>
</evidence>
<comment type="caution">
    <text evidence="3">The sequence shown here is derived from an EMBL/GenBank/DDBJ whole genome shotgun (WGS) entry which is preliminary data.</text>
</comment>
<accession>A0AAW1KE16</accession>
<evidence type="ECO:0000259" key="2">
    <source>
        <dbReference type="PROSITE" id="PS50181"/>
    </source>
</evidence>
<dbReference type="InterPro" id="IPR053772">
    <property type="entry name" value="At1g61320/At1g61330-like"/>
</dbReference>
<dbReference type="InterPro" id="IPR032675">
    <property type="entry name" value="LRR_dom_sf"/>
</dbReference>
<sequence length="459" mass="52035">MCLVENNSRHASNPCIQKGPEVSSSETNDRLPELPRDVLLLILSSFTTKEVKRMSLISKKWNTWLLGFYPMLNFEPSRTIKDTWYEIRNNDDELAKKRSKFIAWVDHVLKQHVDSSIDEFRVVFDLDNSWQCHVDKWVSFALTKQVKTLDLNFQPVYDRLDTLLNRCGLTISHCTPLAGFNHSLTTLRLRDVNITSEAVESILLSCPFLENLNIIYSELLTSIKCRASLVSLKHFDVSRCFKLKKIDISAPKMVCFRYRGKHVELNIRNAVSLSSVFIGAGPGEDIMYAFDHLAMYLPQLEALSLEIPVADLASELTVGVKLLKFPVLTTLKVLDISIVGNHSSSFLPWTPLIEACPALEKLTFKADCYDCGLDWKILDRRDGSPLVSLKTLEILSYAGRRLDIELAVFIFENAINLQEVIVQVASVPPYKRLKPLPPARISILKEMVPPGVAFILVEP</sequence>
<dbReference type="PROSITE" id="PS50181">
    <property type="entry name" value="FBOX"/>
    <property type="match status" value="1"/>
</dbReference>
<name>A0AAW1KE16_SAPOF</name>
<dbReference type="InterPro" id="IPR036047">
    <property type="entry name" value="F-box-like_dom_sf"/>
</dbReference>
<dbReference type="PANTHER" id="PTHR34145">
    <property type="entry name" value="OS02G0105600 PROTEIN"/>
    <property type="match status" value="1"/>
</dbReference>
<gene>
    <name evidence="3" type="ORF">RND81_06G230800</name>
</gene>
<reference evidence="3" key="1">
    <citation type="submission" date="2024-03" db="EMBL/GenBank/DDBJ databases">
        <title>WGS assembly of Saponaria officinalis var. Norfolk2.</title>
        <authorList>
            <person name="Jenkins J."/>
            <person name="Shu S."/>
            <person name="Grimwood J."/>
            <person name="Barry K."/>
            <person name="Goodstein D."/>
            <person name="Schmutz J."/>
            <person name="Leebens-Mack J."/>
            <person name="Osbourn A."/>
        </authorList>
    </citation>
    <scope>NUCLEOTIDE SEQUENCE [LARGE SCALE GENOMIC DNA]</scope>
    <source>
        <strain evidence="3">JIC</strain>
    </source>
</reference>
<dbReference type="Pfam" id="PF23622">
    <property type="entry name" value="LRR_At1g61320_AtMIF1"/>
    <property type="match status" value="1"/>
</dbReference>
<proteinExistence type="predicted"/>
<feature type="region of interest" description="Disordered" evidence="1">
    <location>
        <begin position="1"/>
        <end position="30"/>
    </location>
</feature>
<feature type="domain" description="F-box" evidence="2">
    <location>
        <begin position="28"/>
        <end position="63"/>
    </location>
</feature>
<dbReference type="SUPFAM" id="SSF52047">
    <property type="entry name" value="RNI-like"/>
    <property type="match status" value="1"/>
</dbReference>
<feature type="compositionally biased region" description="Polar residues" evidence="1">
    <location>
        <begin position="1"/>
        <end position="15"/>
    </location>
</feature>
<dbReference type="Pfam" id="PF00646">
    <property type="entry name" value="F-box"/>
    <property type="match status" value="1"/>
</dbReference>
<dbReference type="Proteomes" id="UP001443914">
    <property type="component" value="Unassembled WGS sequence"/>
</dbReference>
<dbReference type="InterPro" id="IPR001810">
    <property type="entry name" value="F-box_dom"/>
</dbReference>
<dbReference type="EMBL" id="JBDFQZ010000006">
    <property type="protein sequence ID" value="KAK9716408.1"/>
    <property type="molecule type" value="Genomic_DNA"/>
</dbReference>
<protein>
    <recommendedName>
        <fullName evidence="2">F-box domain-containing protein</fullName>
    </recommendedName>
</protein>
<dbReference type="PANTHER" id="PTHR34145:SF68">
    <property type="entry name" value="FBD DOMAIN-CONTAINING PROTEIN"/>
    <property type="match status" value="1"/>
</dbReference>
<dbReference type="SUPFAM" id="SSF81383">
    <property type="entry name" value="F-box domain"/>
    <property type="match status" value="1"/>
</dbReference>
<dbReference type="InterPro" id="IPR055357">
    <property type="entry name" value="LRR_At1g61320_AtMIF1"/>
</dbReference>
<organism evidence="3 4">
    <name type="scientific">Saponaria officinalis</name>
    <name type="common">Common soapwort</name>
    <name type="synonym">Lychnis saponaria</name>
    <dbReference type="NCBI Taxonomy" id="3572"/>
    <lineage>
        <taxon>Eukaryota</taxon>
        <taxon>Viridiplantae</taxon>
        <taxon>Streptophyta</taxon>
        <taxon>Embryophyta</taxon>
        <taxon>Tracheophyta</taxon>
        <taxon>Spermatophyta</taxon>
        <taxon>Magnoliopsida</taxon>
        <taxon>eudicotyledons</taxon>
        <taxon>Gunneridae</taxon>
        <taxon>Pentapetalae</taxon>
        <taxon>Caryophyllales</taxon>
        <taxon>Caryophyllaceae</taxon>
        <taxon>Caryophylleae</taxon>
        <taxon>Saponaria</taxon>
    </lineage>
</organism>
<evidence type="ECO:0000313" key="4">
    <source>
        <dbReference type="Proteomes" id="UP001443914"/>
    </source>
</evidence>
<dbReference type="AlphaFoldDB" id="A0AAW1KE16"/>
<evidence type="ECO:0000256" key="1">
    <source>
        <dbReference type="SAM" id="MobiDB-lite"/>
    </source>
</evidence>
<keyword evidence="4" id="KW-1185">Reference proteome</keyword>